<reference evidence="2 3" key="1">
    <citation type="journal article" date="2016" name="Genome Announc.">
        <title>Complete Genome Sequence of Thiostrepton-Producing Streptomyces laurentii ATCC 31255.</title>
        <authorList>
            <person name="Doi K."/>
            <person name="Fujino Y."/>
            <person name="Nagayoshi Y."/>
            <person name="Ohshima T."/>
            <person name="Ogata S."/>
        </authorList>
    </citation>
    <scope>NUCLEOTIDE SEQUENCE [LARGE SCALE GENOMIC DNA]</scope>
    <source>
        <strain evidence="2 3">ATCC 31255</strain>
    </source>
</reference>
<gene>
    <name evidence="2" type="ORF">SLA_4389</name>
</gene>
<evidence type="ECO:0000313" key="2">
    <source>
        <dbReference type="EMBL" id="BAU85277.1"/>
    </source>
</evidence>
<dbReference type="EMBL" id="AP017424">
    <property type="protein sequence ID" value="BAU85277.1"/>
    <property type="molecule type" value="Genomic_DNA"/>
</dbReference>
<sequence>MPRSFLAACGAAALALASPLLLPGSAHAGDNGSVERDLGRAYNATAKYLHEPNAPQDDFLRTDDCKSDPAMGGMGYHYAKLADLGSTDPSRPTALLYATGKNGERHLVGAEWIVRSTGQPAPVMFGRKFDGPFDIAGLGRVFDRHVWLYEENPAGLFARFNPRISCP</sequence>
<accession>A0A160P1H3</accession>
<dbReference type="RefSeq" id="WP_359884764.1">
    <property type="nucleotide sequence ID" value="NZ_JBEYHT010000079.1"/>
</dbReference>
<organism evidence="2 3">
    <name type="scientific">Streptomyces laurentii</name>
    <dbReference type="NCBI Taxonomy" id="39478"/>
    <lineage>
        <taxon>Bacteria</taxon>
        <taxon>Bacillati</taxon>
        <taxon>Actinomycetota</taxon>
        <taxon>Actinomycetes</taxon>
        <taxon>Kitasatosporales</taxon>
        <taxon>Streptomycetaceae</taxon>
        <taxon>Streptomyces</taxon>
    </lineage>
</organism>
<evidence type="ECO:0000313" key="3">
    <source>
        <dbReference type="Proteomes" id="UP000217676"/>
    </source>
</evidence>
<keyword evidence="3" id="KW-1185">Reference proteome</keyword>
<evidence type="ECO:0000256" key="1">
    <source>
        <dbReference type="SAM" id="SignalP"/>
    </source>
</evidence>
<dbReference type="AlphaFoldDB" id="A0A160P1H3"/>
<dbReference type="KEGG" id="slau:SLA_4389"/>
<protein>
    <recommendedName>
        <fullName evidence="4">Secreted protein</fullName>
    </recommendedName>
</protein>
<dbReference type="Proteomes" id="UP000217676">
    <property type="component" value="Chromosome"/>
</dbReference>
<keyword evidence="1" id="KW-0732">Signal</keyword>
<feature type="chain" id="PRO_5007818112" description="Secreted protein" evidence="1">
    <location>
        <begin position="29"/>
        <end position="167"/>
    </location>
</feature>
<feature type="signal peptide" evidence="1">
    <location>
        <begin position="1"/>
        <end position="28"/>
    </location>
</feature>
<name>A0A160P1H3_STRLU</name>
<proteinExistence type="predicted"/>
<evidence type="ECO:0008006" key="4">
    <source>
        <dbReference type="Google" id="ProtNLM"/>
    </source>
</evidence>